<name>A0A072NMY9_SCHAZ</name>
<dbReference type="AlphaFoldDB" id="A0A072NMY9"/>
<reference evidence="2 3" key="1">
    <citation type="submission" date="2014-04" db="EMBL/GenBank/DDBJ databases">
        <title>Draft genome sequence of Bacillus azotoformans MEV2011, a (co-) denitrifying strain unable to grow in the presence of oxygen.</title>
        <authorList>
            <person name="Nielsen M."/>
            <person name="Schreiber L."/>
            <person name="Finster K."/>
            <person name="Schramm A."/>
        </authorList>
    </citation>
    <scope>NUCLEOTIDE SEQUENCE [LARGE SCALE GENOMIC DNA]</scope>
    <source>
        <strain evidence="2 3">MEV2011</strain>
    </source>
</reference>
<protein>
    <recommendedName>
        <fullName evidence="4">DUF3941 domain-containing protein</fullName>
    </recommendedName>
</protein>
<sequence length="47" mass="5653">MQPWNSIEKDNDKKPVDRNAQRQKKNEMIEKNRQAGKNQFSKETNHL</sequence>
<dbReference type="PATRIC" id="fig|1348973.3.peg.2245"/>
<dbReference type="Proteomes" id="UP000027936">
    <property type="component" value="Unassembled WGS sequence"/>
</dbReference>
<evidence type="ECO:0000313" key="2">
    <source>
        <dbReference type="EMBL" id="KEF38288.1"/>
    </source>
</evidence>
<evidence type="ECO:0008006" key="4">
    <source>
        <dbReference type="Google" id="ProtNLM"/>
    </source>
</evidence>
<dbReference type="GeneID" id="89467359"/>
<evidence type="ECO:0000313" key="3">
    <source>
        <dbReference type="Proteomes" id="UP000027936"/>
    </source>
</evidence>
<dbReference type="EMBL" id="JJRY01000008">
    <property type="protein sequence ID" value="KEF38288.1"/>
    <property type="molecule type" value="Genomic_DNA"/>
</dbReference>
<feature type="compositionally biased region" description="Polar residues" evidence="1">
    <location>
        <begin position="35"/>
        <end position="47"/>
    </location>
</feature>
<organism evidence="2 3">
    <name type="scientific">Schinkia azotoformans MEV2011</name>
    <dbReference type="NCBI Taxonomy" id="1348973"/>
    <lineage>
        <taxon>Bacteria</taxon>
        <taxon>Bacillati</taxon>
        <taxon>Bacillota</taxon>
        <taxon>Bacilli</taxon>
        <taxon>Bacillales</taxon>
        <taxon>Bacillaceae</taxon>
        <taxon>Calidifontibacillus/Schinkia group</taxon>
        <taxon>Schinkia</taxon>
    </lineage>
</organism>
<accession>A0A072NMY9</accession>
<feature type="compositionally biased region" description="Basic and acidic residues" evidence="1">
    <location>
        <begin position="7"/>
        <end position="33"/>
    </location>
</feature>
<proteinExistence type="predicted"/>
<dbReference type="RefSeq" id="WP_004431701.1">
    <property type="nucleotide sequence ID" value="NZ_JJRY01000008.1"/>
</dbReference>
<comment type="caution">
    <text evidence="2">The sequence shown here is derived from an EMBL/GenBank/DDBJ whole genome shotgun (WGS) entry which is preliminary data.</text>
</comment>
<evidence type="ECO:0000256" key="1">
    <source>
        <dbReference type="SAM" id="MobiDB-lite"/>
    </source>
</evidence>
<feature type="region of interest" description="Disordered" evidence="1">
    <location>
        <begin position="1"/>
        <end position="47"/>
    </location>
</feature>
<gene>
    <name evidence="2" type="ORF">M670_02329</name>
</gene>